<feature type="domain" description="Enoyl reductase (ER)" evidence="3">
    <location>
        <begin position="10"/>
        <end position="342"/>
    </location>
</feature>
<proteinExistence type="inferred from homology"/>
<dbReference type="GO" id="GO:0016651">
    <property type="term" value="F:oxidoreductase activity, acting on NAD(P)H"/>
    <property type="evidence" value="ECO:0007669"/>
    <property type="project" value="InterPro"/>
</dbReference>
<accession>A0A5C6SUV1</accession>
<dbReference type="InterPro" id="IPR011032">
    <property type="entry name" value="GroES-like_sf"/>
</dbReference>
<dbReference type="SUPFAM" id="SSF51735">
    <property type="entry name" value="NAD(P)-binding Rossmann-fold domains"/>
    <property type="match status" value="1"/>
</dbReference>
<comment type="caution">
    <text evidence="4">The sequence shown here is derived from an EMBL/GenBank/DDBJ whole genome shotgun (WGS) entry which is preliminary data.</text>
</comment>
<dbReference type="EMBL" id="VMNF01000008">
    <property type="protein sequence ID" value="TXC02362.1"/>
    <property type="molecule type" value="Genomic_DNA"/>
</dbReference>
<dbReference type="CDD" id="cd08249">
    <property type="entry name" value="enoyl_reductase_like"/>
    <property type="match status" value="1"/>
</dbReference>
<evidence type="ECO:0000259" key="3">
    <source>
        <dbReference type="SMART" id="SM00829"/>
    </source>
</evidence>
<dbReference type="InterPro" id="IPR020843">
    <property type="entry name" value="ER"/>
</dbReference>
<dbReference type="Gene3D" id="3.40.50.720">
    <property type="entry name" value="NAD(P)-binding Rossmann-like Domain"/>
    <property type="match status" value="1"/>
</dbReference>
<dbReference type="AlphaFoldDB" id="A0A5C6SUV1"/>
<dbReference type="InterPro" id="IPR047122">
    <property type="entry name" value="Trans-enoyl_RdTase-like"/>
</dbReference>
<evidence type="ECO:0000256" key="2">
    <source>
        <dbReference type="ARBA" id="ARBA00023002"/>
    </source>
</evidence>
<dbReference type="PANTHER" id="PTHR45348:SF2">
    <property type="entry name" value="ZINC-TYPE ALCOHOL DEHYDROGENASE-LIKE PROTEIN C2E1P3.01"/>
    <property type="match status" value="1"/>
</dbReference>
<dbReference type="Proteomes" id="UP000321331">
    <property type="component" value="Unassembled WGS sequence"/>
</dbReference>
<dbReference type="Pfam" id="PF08240">
    <property type="entry name" value="ADH_N"/>
    <property type="match status" value="1"/>
</dbReference>
<dbReference type="InterPro" id="IPR013154">
    <property type="entry name" value="ADH-like_N"/>
</dbReference>
<protein>
    <recommendedName>
        <fullName evidence="3">Enoyl reductase (ER) domain-containing protein</fullName>
    </recommendedName>
</protein>
<dbReference type="InterPro" id="IPR036291">
    <property type="entry name" value="NAD(P)-bd_dom_sf"/>
</dbReference>
<dbReference type="PANTHER" id="PTHR45348">
    <property type="entry name" value="HYPOTHETICAL OXIDOREDUCTASE (EUROFUNG)"/>
    <property type="match status" value="1"/>
</dbReference>
<evidence type="ECO:0000256" key="1">
    <source>
        <dbReference type="ARBA" id="ARBA00008072"/>
    </source>
</evidence>
<dbReference type="Pfam" id="PF00107">
    <property type="entry name" value="ADH_zinc_N"/>
    <property type="match status" value="1"/>
</dbReference>
<evidence type="ECO:0000313" key="5">
    <source>
        <dbReference type="Proteomes" id="UP000321331"/>
    </source>
</evidence>
<evidence type="ECO:0000313" key="4">
    <source>
        <dbReference type="EMBL" id="TXC02362.1"/>
    </source>
</evidence>
<gene>
    <name evidence="4" type="ORF">FocTR4_00015128</name>
</gene>
<name>A0A5C6SUV1_FUSOC</name>
<organism evidence="4 5">
    <name type="scientific">Fusarium oxysporum f. sp. cubense</name>
    <dbReference type="NCBI Taxonomy" id="61366"/>
    <lineage>
        <taxon>Eukaryota</taxon>
        <taxon>Fungi</taxon>
        <taxon>Dikarya</taxon>
        <taxon>Ascomycota</taxon>
        <taxon>Pezizomycotina</taxon>
        <taxon>Sordariomycetes</taxon>
        <taxon>Hypocreomycetidae</taxon>
        <taxon>Hypocreales</taxon>
        <taxon>Nectriaceae</taxon>
        <taxon>Fusarium</taxon>
        <taxon>Fusarium oxysporum species complex</taxon>
    </lineage>
</organism>
<dbReference type="Gene3D" id="3.90.180.10">
    <property type="entry name" value="Medium-chain alcohol dehydrogenases, catalytic domain"/>
    <property type="match status" value="1"/>
</dbReference>
<reference evidence="4 5" key="1">
    <citation type="submission" date="2019-07" db="EMBL/GenBank/DDBJ databases">
        <title>The First High-Quality Draft Genome Sequence of the Causal Agent of the Current Panama Disease Epidemic.</title>
        <authorList>
            <person name="Warmington R.J."/>
            <person name="Kay W."/>
            <person name="Jeffries A."/>
            <person name="Bebber D."/>
            <person name="Moore K."/>
            <person name="Studholme D.J."/>
        </authorList>
    </citation>
    <scope>NUCLEOTIDE SEQUENCE [LARGE SCALE GENOMIC DNA]</scope>
    <source>
        <strain evidence="4 5">TR4</strain>
    </source>
</reference>
<keyword evidence="2" id="KW-0560">Oxidoreductase</keyword>
<sequence length="346" mass="36730">MPHLAAQVPAAKAPLEVREIETPQPGPNEILVKNQIIAIQPIDAKIAKVAMLPLPYPAVLGSSFAGTVEKVGSDVKDFKVGDKVVGMKTAGASDSKYSAFQEYSISSEVTTTKVDDDETMDLAVRLVGNLPTIPAIFNYTLKLQRPVPGQEPKSQGKRILIYGGTSSIGSMAVQYLTQAGYEVITTTSPKHKDFVSKLGNKLGASKIIDHSQESEALTKDLIAAGPYDIVLDTISTGATVKLLADVVAAQGGDSVYALQPPFGPETLPTGVTRKFEGWSLLLGKEENAELLKWIFGTYFPKALATKSLISVPARKVPGGLGGINDALDLLFPKGVSSEKVVVDLRG</sequence>
<dbReference type="InterPro" id="IPR013149">
    <property type="entry name" value="ADH-like_C"/>
</dbReference>
<dbReference type="SMART" id="SM00829">
    <property type="entry name" value="PKS_ER"/>
    <property type="match status" value="1"/>
</dbReference>
<dbReference type="SUPFAM" id="SSF50129">
    <property type="entry name" value="GroES-like"/>
    <property type="match status" value="1"/>
</dbReference>
<comment type="similarity">
    <text evidence="1">Belongs to the zinc-containing alcohol dehydrogenase family.</text>
</comment>